<keyword evidence="2" id="KW-0812">Transmembrane</keyword>
<evidence type="ECO:0000256" key="2">
    <source>
        <dbReference type="SAM" id="Phobius"/>
    </source>
</evidence>
<protein>
    <submittedName>
        <fullName evidence="3">FxsA family protein</fullName>
    </submittedName>
</protein>
<dbReference type="InterPro" id="IPR007313">
    <property type="entry name" value="FxsA"/>
</dbReference>
<sequence>MRFPFLFILFLAVPLMEIAAFVLVGSRIGIIPTLVMVLVTALVGSILLRVQGFGLLRRIREEVDAGRVPQRELVHGVMILLAGFLLLLPGFVTDAVGFLLFVPAFRDAAWRFLSSRIAARVDIRGVDLGRARQRDTRTIDLDEEEYSRSPDPDSPWKRD</sequence>
<dbReference type="NCBIfam" id="NF008528">
    <property type="entry name" value="PRK11463.1-2"/>
    <property type="match status" value="1"/>
</dbReference>
<accession>A0ABV3SFZ7</accession>
<reference evidence="3 4" key="1">
    <citation type="submission" date="2024-05" db="EMBL/GenBank/DDBJ databases">
        <authorList>
            <person name="Jiang F."/>
        </authorList>
    </citation>
    <scope>NUCLEOTIDE SEQUENCE [LARGE SCALE GENOMIC DNA]</scope>
    <source>
        <strain evidence="3 4">LZ166</strain>
    </source>
</reference>
<keyword evidence="4" id="KW-1185">Reference proteome</keyword>
<dbReference type="Proteomes" id="UP001556692">
    <property type="component" value="Unassembled WGS sequence"/>
</dbReference>
<gene>
    <name evidence="3" type="ORF">ABGN05_08400</name>
</gene>
<feature type="transmembrane region" description="Helical" evidence="2">
    <location>
        <begin position="30"/>
        <end position="50"/>
    </location>
</feature>
<proteinExistence type="predicted"/>
<organism evidence="3 4">
    <name type="scientific">Aquibium pacificus</name>
    <dbReference type="NCBI Taxonomy" id="3153579"/>
    <lineage>
        <taxon>Bacteria</taxon>
        <taxon>Pseudomonadati</taxon>
        <taxon>Pseudomonadota</taxon>
        <taxon>Alphaproteobacteria</taxon>
        <taxon>Hyphomicrobiales</taxon>
        <taxon>Phyllobacteriaceae</taxon>
        <taxon>Aquibium</taxon>
    </lineage>
</organism>
<keyword evidence="2" id="KW-1133">Transmembrane helix</keyword>
<evidence type="ECO:0000256" key="1">
    <source>
        <dbReference type="SAM" id="MobiDB-lite"/>
    </source>
</evidence>
<name>A0ABV3SFZ7_9HYPH</name>
<feature type="region of interest" description="Disordered" evidence="1">
    <location>
        <begin position="140"/>
        <end position="159"/>
    </location>
</feature>
<evidence type="ECO:0000313" key="3">
    <source>
        <dbReference type="EMBL" id="MEX0405678.1"/>
    </source>
</evidence>
<dbReference type="RefSeq" id="WP_367953565.1">
    <property type="nucleotide sequence ID" value="NZ_JBDPGJ010000002.1"/>
</dbReference>
<feature type="transmembrane region" description="Helical" evidence="2">
    <location>
        <begin position="77"/>
        <end position="105"/>
    </location>
</feature>
<comment type="caution">
    <text evidence="3">The sequence shown here is derived from an EMBL/GenBank/DDBJ whole genome shotgun (WGS) entry which is preliminary data.</text>
</comment>
<dbReference type="PANTHER" id="PTHR35335">
    <property type="entry name" value="UPF0716 PROTEIN FXSA"/>
    <property type="match status" value="1"/>
</dbReference>
<evidence type="ECO:0000313" key="4">
    <source>
        <dbReference type="Proteomes" id="UP001556692"/>
    </source>
</evidence>
<dbReference type="EMBL" id="JBDPGJ010000002">
    <property type="protein sequence ID" value="MEX0405678.1"/>
    <property type="molecule type" value="Genomic_DNA"/>
</dbReference>
<dbReference type="Pfam" id="PF04186">
    <property type="entry name" value="FxsA"/>
    <property type="match status" value="1"/>
</dbReference>
<keyword evidence="2" id="KW-0472">Membrane</keyword>
<dbReference type="PANTHER" id="PTHR35335:SF1">
    <property type="entry name" value="UPF0716 PROTEIN FXSA"/>
    <property type="match status" value="1"/>
</dbReference>